<feature type="transmembrane region" description="Helical" evidence="5">
    <location>
        <begin position="310"/>
        <end position="330"/>
    </location>
</feature>
<dbReference type="EMBL" id="BSFQ01000007">
    <property type="protein sequence ID" value="GLL11086.1"/>
    <property type="molecule type" value="Genomic_DNA"/>
</dbReference>
<feature type="transmembrane region" description="Helical" evidence="5">
    <location>
        <begin position="336"/>
        <end position="358"/>
    </location>
</feature>
<dbReference type="InterPro" id="IPR011701">
    <property type="entry name" value="MFS"/>
</dbReference>
<sequence length="430" mass="46685">MAEVETRRTPWYAGLNRNHRRVLYATFAGWAFDGYETQALVVVVAPALAQLLPADQRGSIGFYSGLAIGLTLLGWGIGGLVGGVLADYVGRRRVMLFAIVGYALFTGLTALSTSFEMLIAFRILTGIAMGSEWATGTVLLQETWPDRARAKGAGFMQSGFGFGTLLAALIWFLIQGSSPGAWRWMFVIGIAPAFLVLYIRRRLEESRRWQDAVAAEKQAHEKRTFTLHRLFADPVSRRRVLVLLVLSLGTIIGWYAVSAFLPQFAVPLARASGVAHPESWGALAVVFYNVGAILGYIASGFVADALGRRWLVAIIFGGSLVMTPITYLWWGGPVAFQVVALVNGAFTLGGFAWFAIYLPELFGSTVRSTATGFVFNATRLIAWIGPIVSGSLIATFGGVSRAALYMGTAYLLGLVMLPFLHETKDEPLPP</sequence>
<protein>
    <submittedName>
        <fullName evidence="7">MFS transporter</fullName>
    </submittedName>
</protein>
<feature type="transmembrane region" description="Helical" evidence="5">
    <location>
        <begin position="281"/>
        <end position="303"/>
    </location>
</feature>
<feature type="transmembrane region" description="Helical" evidence="5">
    <location>
        <begin position="21"/>
        <end position="48"/>
    </location>
</feature>
<comment type="subcellular location">
    <subcellularLocation>
        <location evidence="1">Cell membrane</location>
        <topology evidence="1">Multi-pass membrane protein</topology>
    </subcellularLocation>
</comment>
<dbReference type="AlphaFoldDB" id="A0A9W6KZZ4"/>
<keyword evidence="3 5" id="KW-1133">Transmembrane helix</keyword>
<evidence type="ECO:0000256" key="1">
    <source>
        <dbReference type="ARBA" id="ARBA00004651"/>
    </source>
</evidence>
<evidence type="ECO:0000259" key="6">
    <source>
        <dbReference type="PROSITE" id="PS50850"/>
    </source>
</evidence>
<feature type="transmembrane region" description="Helical" evidence="5">
    <location>
        <begin position="152"/>
        <end position="174"/>
    </location>
</feature>
<dbReference type="GO" id="GO:0046943">
    <property type="term" value="F:carboxylic acid transmembrane transporter activity"/>
    <property type="evidence" value="ECO:0007669"/>
    <property type="project" value="TreeGrafter"/>
</dbReference>
<dbReference type="Pfam" id="PF07690">
    <property type="entry name" value="MFS_1"/>
    <property type="match status" value="1"/>
</dbReference>
<feature type="transmembrane region" description="Helical" evidence="5">
    <location>
        <begin position="370"/>
        <end position="396"/>
    </location>
</feature>
<evidence type="ECO:0000313" key="8">
    <source>
        <dbReference type="Proteomes" id="UP001143463"/>
    </source>
</evidence>
<dbReference type="SUPFAM" id="SSF103473">
    <property type="entry name" value="MFS general substrate transporter"/>
    <property type="match status" value="1"/>
</dbReference>
<name>A0A9W6KZZ4_9PSEU</name>
<accession>A0A9W6KZZ4</accession>
<dbReference type="PANTHER" id="PTHR23508:SF10">
    <property type="entry name" value="CARBOXYLIC ACID TRANSPORTER PROTEIN HOMOLOG"/>
    <property type="match status" value="1"/>
</dbReference>
<keyword evidence="4 5" id="KW-0472">Membrane</keyword>
<organism evidence="7 8">
    <name type="scientific">Pseudonocardia halophobica</name>
    <dbReference type="NCBI Taxonomy" id="29401"/>
    <lineage>
        <taxon>Bacteria</taxon>
        <taxon>Bacillati</taxon>
        <taxon>Actinomycetota</taxon>
        <taxon>Actinomycetes</taxon>
        <taxon>Pseudonocardiales</taxon>
        <taxon>Pseudonocardiaceae</taxon>
        <taxon>Pseudonocardia</taxon>
    </lineage>
</organism>
<keyword evidence="2 5" id="KW-0812">Transmembrane</keyword>
<dbReference type="PANTHER" id="PTHR23508">
    <property type="entry name" value="CARBOXYLIC ACID TRANSPORTER PROTEIN HOMOLOG"/>
    <property type="match status" value="1"/>
</dbReference>
<dbReference type="PROSITE" id="PS00217">
    <property type="entry name" value="SUGAR_TRANSPORT_2"/>
    <property type="match status" value="1"/>
</dbReference>
<feature type="transmembrane region" description="Helical" evidence="5">
    <location>
        <begin position="60"/>
        <end position="82"/>
    </location>
</feature>
<feature type="transmembrane region" description="Helical" evidence="5">
    <location>
        <begin position="240"/>
        <end position="261"/>
    </location>
</feature>
<dbReference type="PROSITE" id="PS00216">
    <property type="entry name" value="SUGAR_TRANSPORT_1"/>
    <property type="match status" value="1"/>
</dbReference>
<reference evidence="7" key="2">
    <citation type="submission" date="2023-01" db="EMBL/GenBank/DDBJ databases">
        <authorList>
            <person name="Sun Q."/>
            <person name="Evtushenko L."/>
        </authorList>
    </citation>
    <scope>NUCLEOTIDE SEQUENCE</scope>
    <source>
        <strain evidence="7">VKM Ac-1069</strain>
    </source>
</reference>
<evidence type="ECO:0000256" key="3">
    <source>
        <dbReference type="ARBA" id="ARBA00022989"/>
    </source>
</evidence>
<dbReference type="RefSeq" id="WP_037038905.1">
    <property type="nucleotide sequence ID" value="NZ_BAAAUZ010000030.1"/>
</dbReference>
<feature type="transmembrane region" description="Helical" evidence="5">
    <location>
        <begin position="180"/>
        <end position="199"/>
    </location>
</feature>
<proteinExistence type="predicted"/>
<dbReference type="Gene3D" id="1.20.1250.20">
    <property type="entry name" value="MFS general substrate transporter like domains"/>
    <property type="match status" value="1"/>
</dbReference>
<dbReference type="InterPro" id="IPR036259">
    <property type="entry name" value="MFS_trans_sf"/>
</dbReference>
<evidence type="ECO:0000256" key="5">
    <source>
        <dbReference type="SAM" id="Phobius"/>
    </source>
</evidence>
<feature type="transmembrane region" description="Helical" evidence="5">
    <location>
        <begin position="119"/>
        <end position="140"/>
    </location>
</feature>
<dbReference type="PROSITE" id="PS50850">
    <property type="entry name" value="MFS"/>
    <property type="match status" value="1"/>
</dbReference>
<feature type="domain" description="Major facilitator superfamily (MFS) profile" evidence="6">
    <location>
        <begin position="22"/>
        <end position="425"/>
    </location>
</feature>
<reference evidence="7" key="1">
    <citation type="journal article" date="2014" name="Int. J. Syst. Evol. Microbiol.">
        <title>Complete genome sequence of Corynebacterium casei LMG S-19264T (=DSM 44701T), isolated from a smear-ripened cheese.</title>
        <authorList>
            <consortium name="US DOE Joint Genome Institute (JGI-PGF)"/>
            <person name="Walter F."/>
            <person name="Albersmeier A."/>
            <person name="Kalinowski J."/>
            <person name="Ruckert C."/>
        </authorList>
    </citation>
    <scope>NUCLEOTIDE SEQUENCE</scope>
    <source>
        <strain evidence="7">VKM Ac-1069</strain>
    </source>
</reference>
<gene>
    <name evidence="7" type="ORF">GCM10017577_22270</name>
</gene>
<evidence type="ECO:0000313" key="7">
    <source>
        <dbReference type="EMBL" id="GLL11086.1"/>
    </source>
</evidence>
<comment type="caution">
    <text evidence="7">The sequence shown here is derived from an EMBL/GenBank/DDBJ whole genome shotgun (WGS) entry which is preliminary data.</text>
</comment>
<dbReference type="Proteomes" id="UP001143463">
    <property type="component" value="Unassembled WGS sequence"/>
</dbReference>
<feature type="transmembrane region" description="Helical" evidence="5">
    <location>
        <begin position="94"/>
        <end position="113"/>
    </location>
</feature>
<dbReference type="InterPro" id="IPR005829">
    <property type="entry name" value="Sugar_transporter_CS"/>
</dbReference>
<keyword evidence="8" id="KW-1185">Reference proteome</keyword>
<dbReference type="GO" id="GO:0005886">
    <property type="term" value="C:plasma membrane"/>
    <property type="evidence" value="ECO:0007669"/>
    <property type="project" value="UniProtKB-SubCell"/>
</dbReference>
<evidence type="ECO:0000256" key="2">
    <source>
        <dbReference type="ARBA" id="ARBA00022692"/>
    </source>
</evidence>
<evidence type="ECO:0000256" key="4">
    <source>
        <dbReference type="ARBA" id="ARBA00023136"/>
    </source>
</evidence>
<dbReference type="InterPro" id="IPR020846">
    <property type="entry name" value="MFS_dom"/>
</dbReference>